<gene>
    <name evidence="1" type="primary">PHI92_gene_117</name>
    <name evidence="1" type="ORF">PHI92_117</name>
</gene>
<accession>I7HPG2</accession>
<reference evidence="1 2" key="3">
    <citation type="journal article" date="2012" name="J. Virol.">
        <title>A Multivalent Adsorption Apparatus Explains the Broad Host Range of Phage phi92: a Comprehensive Genomic and Structural Analysis.</title>
        <authorList>
            <person name="Schwarzer D."/>
            <person name="Buettner F.F."/>
            <person name="Browning C."/>
            <person name="Nazarov S."/>
            <person name="Rabsch W."/>
            <person name="Bethe A."/>
            <person name="Oberbeck A."/>
            <person name="Bowman V.D."/>
            <person name="Stummeyer K."/>
            <person name="Leiman P.G."/>
            <person name="Muhlenhoff M."/>
            <person name="Gerardy-Schahn R."/>
        </authorList>
    </citation>
    <scope>NUCLEOTIDE SEQUENCE [LARGE SCALE GENOMIC DNA]</scope>
    <source>
        <strain evidence="1">ATCC 35860-B1</strain>
    </source>
</reference>
<dbReference type="RefSeq" id="YP_009012449.1">
    <property type="nucleotide sequence ID" value="NC_023693.1"/>
</dbReference>
<dbReference type="GeneID" id="22278139"/>
<keyword evidence="2" id="KW-1185">Reference proteome</keyword>
<organism evidence="1 2">
    <name type="scientific">Escherichia phage phi92</name>
    <dbReference type="NCBI Taxonomy" id="948870"/>
    <lineage>
        <taxon>Viruses</taxon>
        <taxon>Duplodnaviria</taxon>
        <taxon>Heunggongvirae</taxon>
        <taxon>Uroviricota</taxon>
        <taxon>Caudoviricetes</taxon>
        <taxon>Stephanstirmvirinae</taxon>
        <taxon>Justusliebigvirus</taxon>
        <taxon>Justusliebigvirus phi92</taxon>
    </lineage>
</organism>
<reference evidence="1 2" key="2">
    <citation type="journal article" date="1987" name="Methods Enzymol.">
        <title>Polysialic acid depolymerase.</title>
        <authorList>
            <person name="Kwiatkowski B."/>
            <person name="Stirm S."/>
        </authorList>
    </citation>
    <scope>NUCLEOTIDE SEQUENCE [LARGE SCALE GENOMIC DNA]</scope>
    <source>
        <strain evidence="1">ATCC 35860-B1</strain>
    </source>
</reference>
<evidence type="ECO:0000313" key="2">
    <source>
        <dbReference type="Proteomes" id="UP000009013"/>
    </source>
</evidence>
<dbReference type="Proteomes" id="UP000009013">
    <property type="component" value="Genome"/>
</dbReference>
<reference evidence="1 2" key="1">
    <citation type="journal article" date="1983" name="J. Virol.">
        <title>Substrate specificity of two bacteriophage-associated endo-N-acetylneuraminidases.</title>
        <authorList>
            <person name="Kwiatkowski B."/>
            <person name="Boschek B."/>
            <person name="Thiele H."/>
            <person name="Stirm S."/>
        </authorList>
    </citation>
    <scope>NUCLEOTIDE SEQUENCE [LARGE SCALE GENOMIC DNA]</scope>
    <source>
        <strain evidence="1">ATCC 35860-B1</strain>
    </source>
</reference>
<proteinExistence type="predicted"/>
<reference evidence="2" key="4">
    <citation type="journal article" date="2012" name="Structure">
        <title>Phage pierces the host cell membrane with the iron-loaded spike.</title>
        <authorList>
            <person name="Browning C."/>
            <person name="Shneider M.M."/>
            <person name="Bowman V.D."/>
            <person name="Schwarzer D."/>
            <person name="Leiman P.G."/>
        </authorList>
    </citation>
    <scope>NUCLEOTIDE SEQUENCE [LARGE SCALE GENOMIC DNA]</scope>
</reference>
<dbReference type="KEGG" id="vg:22278139"/>
<dbReference type="EMBL" id="FR775895">
    <property type="protein sequence ID" value="CBY99546.1"/>
    <property type="molecule type" value="Genomic_DNA"/>
</dbReference>
<protein>
    <submittedName>
        <fullName evidence="1">Phi92_gp117</fullName>
    </submittedName>
</protein>
<name>I7HPG2_9CAUD</name>
<evidence type="ECO:0000313" key="1">
    <source>
        <dbReference type="EMBL" id="CBY99546.1"/>
    </source>
</evidence>
<sequence>MITEEQWKEILENAQPMVVKKIVNNSPNLPKVKFKDDDTDYVNKPTEE</sequence>